<organism evidence="2">
    <name type="scientific">hydrothermal vent metagenome</name>
    <dbReference type="NCBI Taxonomy" id="652676"/>
    <lineage>
        <taxon>unclassified sequences</taxon>
        <taxon>metagenomes</taxon>
        <taxon>ecological metagenomes</taxon>
    </lineage>
</organism>
<dbReference type="InterPro" id="IPR052026">
    <property type="entry name" value="ExeA_AAA_ATPase_DNA-bind"/>
</dbReference>
<proteinExistence type="predicted"/>
<reference evidence="2" key="1">
    <citation type="submission" date="2016-10" db="EMBL/GenBank/DDBJ databases">
        <authorList>
            <person name="de Groot N.N."/>
        </authorList>
    </citation>
    <scope>NUCLEOTIDE SEQUENCE</scope>
</reference>
<dbReference type="GO" id="GO:0016887">
    <property type="term" value="F:ATP hydrolysis activity"/>
    <property type="evidence" value="ECO:0007669"/>
    <property type="project" value="InterPro"/>
</dbReference>
<dbReference type="PANTHER" id="PTHR35894:SF1">
    <property type="entry name" value="PHOSPHORIBULOKINASE _ URIDINE KINASE FAMILY"/>
    <property type="match status" value="1"/>
</dbReference>
<evidence type="ECO:0000313" key="2">
    <source>
        <dbReference type="EMBL" id="SHO81270.1"/>
    </source>
</evidence>
<name>A0A1W1EK81_9ZZZZ</name>
<dbReference type="InterPro" id="IPR003593">
    <property type="entry name" value="AAA+_ATPase"/>
</dbReference>
<dbReference type="InterPro" id="IPR027417">
    <property type="entry name" value="P-loop_NTPase"/>
</dbReference>
<dbReference type="Pfam" id="PF13401">
    <property type="entry name" value="AAA_22"/>
    <property type="match status" value="1"/>
</dbReference>
<dbReference type="EMBL" id="FRYL01000038">
    <property type="protein sequence ID" value="SHO81270.1"/>
    <property type="molecule type" value="Genomic_DNA"/>
</dbReference>
<protein>
    <submittedName>
        <fullName evidence="2">MSHA biogenesis protein MshM</fullName>
    </submittedName>
</protein>
<dbReference type="InterPro" id="IPR049945">
    <property type="entry name" value="AAA_22"/>
</dbReference>
<dbReference type="Gene3D" id="3.40.50.300">
    <property type="entry name" value="P-loop containing nucleotide triphosphate hydrolases"/>
    <property type="match status" value="1"/>
</dbReference>
<gene>
    <name evidence="2" type="ORF">MNB_SV-15-836</name>
</gene>
<dbReference type="SUPFAM" id="SSF52540">
    <property type="entry name" value="P-loop containing nucleoside triphosphate hydrolases"/>
    <property type="match status" value="1"/>
</dbReference>
<dbReference type="SMART" id="SM00382">
    <property type="entry name" value="AAA"/>
    <property type="match status" value="1"/>
</dbReference>
<evidence type="ECO:0000259" key="1">
    <source>
        <dbReference type="SMART" id="SM00382"/>
    </source>
</evidence>
<sequence>MSNFNEIKNIFIDTIDIDEYVELESAVYSYNRLFDSINRPLKMVLLFGRPGTGKSILLNRLYQNLKYQREIHYFDAPSTEEREFFRKFFKLVTLKDLPKNTEINFTTLVDYCKSIQGKREITILLDEAQMYQPSMLEKIRILSDTRAIKFVISIHKTDNEDLITKEHFKTRIWETIELRNVSRVELKSYIHKKLLKRNYFEIADIIKDKHIKMIYNFTNGNFRECNKMMFKIFEIYEYYDGLDNYKINENRFSKKFIEMAAIRLGYINV</sequence>
<dbReference type="PANTHER" id="PTHR35894">
    <property type="entry name" value="GENERAL SECRETION PATHWAY PROTEIN A-RELATED"/>
    <property type="match status" value="1"/>
</dbReference>
<accession>A0A1W1EK81</accession>
<feature type="domain" description="AAA+ ATPase" evidence="1">
    <location>
        <begin position="40"/>
        <end position="178"/>
    </location>
</feature>
<dbReference type="AlphaFoldDB" id="A0A1W1EK81"/>